<organism evidence="2 3">
    <name type="scientific">Solihabitans fulvus</name>
    <dbReference type="NCBI Taxonomy" id="1892852"/>
    <lineage>
        <taxon>Bacteria</taxon>
        <taxon>Bacillati</taxon>
        <taxon>Actinomycetota</taxon>
        <taxon>Actinomycetes</taxon>
        <taxon>Pseudonocardiales</taxon>
        <taxon>Pseudonocardiaceae</taxon>
        <taxon>Solihabitans</taxon>
    </lineage>
</organism>
<dbReference type="EMBL" id="VUOB01000074">
    <property type="protein sequence ID" value="KAA2252592.1"/>
    <property type="molecule type" value="Genomic_DNA"/>
</dbReference>
<dbReference type="RefSeq" id="WP_149854249.1">
    <property type="nucleotide sequence ID" value="NZ_VUOB01000074.1"/>
</dbReference>
<dbReference type="PROSITE" id="PS51819">
    <property type="entry name" value="VOC"/>
    <property type="match status" value="1"/>
</dbReference>
<dbReference type="AlphaFoldDB" id="A0A5B2WPG4"/>
<evidence type="ECO:0000313" key="2">
    <source>
        <dbReference type="EMBL" id="KAA2252592.1"/>
    </source>
</evidence>
<dbReference type="SUPFAM" id="SSF54593">
    <property type="entry name" value="Glyoxalase/Bleomycin resistance protein/Dihydroxybiphenyl dioxygenase"/>
    <property type="match status" value="1"/>
</dbReference>
<dbReference type="CDD" id="cd07263">
    <property type="entry name" value="VOC_like"/>
    <property type="match status" value="1"/>
</dbReference>
<dbReference type="PANTHER" id="PTHR36437:SF2">
    <property type="entry name" value="GLYOXALASE_BLEOMYCIN RESISTANCE PROTEIN_DIOXYGENASE"/>
    <property type="match status" value="1"/>
</dbReference>
<reference evidence="2 3" key="1">
    <citation type="submission" date="2019-09" db="EMBL/GenBank/DDBJ databases">
        <title>Goodfellowia gen. nov., a new genus of the Pseudonocardineae related to Actinoalloteichus, containing Goodfellowia coeruleoviolacea gen. nov., comb. nov. gen. nov., comb. nov.</title>
        <authorList>
            <person name="Labeda D."/>
        </authorList>
    </citation>
    <scope>NUCLEOTIDE SEQUENCE [LARGE SCALE GENOMIC DNA]</scope>
    <source>
        <strain evidence="2 3">AN110305</strain>
    </source>
</reference>
<name>A0A5B2WPG4_9PSEU</name>
<protein>
    <submittedName>
        <fullName evidence="2">VOC family protein</fullName>
    </submittedName>
</protein>
<feature type="domain" description="VOC" evidence="1">
    <location>
        <begin position="4"/>
        <end position="134"/>
    </location>
</feature>
<dbReference type="PANTHER" id="PTHR36437">
    <property type="entry name" value="GLYOXALASE/BLEOMYCIN RESISTANCE PROTEIN/DIOXYGENASE"/>
    <property type="match status" value="1"/>
</dbReference>
<evidence type="ECO:0000259" key="1">
    <source>
        <dbReference type="PROSITE" id="PS51819"/>
    </source>
</evidence>
<comment type="caution">
    <text evidence="2">The sequence shown here is derived from an EMBL/GenBank/DDBJ whole genome shotgun (WGS) entry which is preliminary data.</text>
</comment>
<accession>A0A5B2WPG4</accession>
<keyword evidence="3" id="KW-1185">Reference proteome</keyword>
<gene>
    <name evidence="2" type="ORF">F0L68_35380</name>
</gene>
<proteinExistence type="predicted"/>
<dbReference type="OrthoDB" id="9794917at2"/>
<dbReference type="InterPro" id="IPR004360">
    <property type="entry name" value="Glyas_Fos-R_dOase_dom"/>
</dbReference>
<dbReference type="Proteomes" id="UP000323454">
    <property type="component" value="Unassembled WGS sequence"/>
</dbReference>
<dbReference type="Pfam" id="PF00903">
    <property type="entry name" value="Glyoxalase"/>
    <property type="match status" value="1"/>
</dbReference>
<dbReference type="Gene3D" id="3.10.180.10">
    <property type="entry name" value="2,3-Dihydroxybiphenyl 1,2-Dioxygenase, domain 1"/>
    <property type="match status" value="1"/>
</dbReference>
<evidence type="ECO:0000313" key="3">
    <source>
        <dbReference type="Proteomes" id="UP000323454"/>
    </source>
</evidence>
<dbReference type="InterPro" id="IPR037523">
    <property type="entry name" value="VOC_core"/>
</dbReference>
<sequence length="137" mass="15007">MFNAITHSQIYVLDQDEAVDFYVGKLGLEINSDVDLGFMRWLTVSVPGDSGRQILLEKPGAPALSEETAQQVRELVTKGASGGTLIFSTDDCQGTYETLLARGVEFTEEPTDRPYGIDCGLRDPFGNNLRFTQLKAG</sequence>
<reference evidence="2 3" key="2">
    <citation type="submission" date="2019-09" db="EMBL/GenBank/DDBJ databases">
        <authorList>
            <person name="Jin C."/>
        </authorList>
    </citation>
    <scope>NUCLEOTIDE SEQUENCE [LARGE SCALE GENOMIC DNA]</scope>
    <source>
        <strain evidence="2 3">AN110305</strain>
    </source>
</reference>
<dbReference type="InterPro" id="IPR029068">
    <property type="entry name" value="Glyas_Bleomycin-R_OHBP_Dase"/>
</dbReference>